<dbReference type="KEGG" id="soe:110796423"/>
<dbReference type="PANTHER" id="PTHR33384:SF22">
    <property type="match status" value="1"/>
</dbReference>
<dbReference type="GeneID" id="110796423"/>
<keyword evidence="2" id="KW-1185">Reference proteome</keyword>
<sequence length="202" mass="22432">MHNFLLTALSLLPFSYARSLSLPILPHFLLLHWLLQILRAEERENMKRCAMEQNAMAVFDSRTDSVVCPKPRRVGDHFLPFRRYPNNTSEMNDLKAGAELLDIILSKGSGVERSGKQVVASSPPFFSGSPPSRVSNPLVQDEHFGLKKTFKTYSPAPISSVSPSSLGRKGGCARTQKPAAVRIEGFDCLSRDRQNRSISAFA</sequence>
<dbReference type="Proteomes" id="UP000813463">
    <property type="component" value="Chromosome 5"/>
</dbReference>
<dbReference type="AlphaFoldDB" id="A0A9R0IWZ3"/>
<evidence type="ECO:0000313" key="2">
    <source>
        <dbReference type="Proteomes" id="UP000813463"/>
    </source>
</evidence>
<name>A0A9R0IWZ3_SPIOL</name>
<dbReference type="PANTHER" id="PTHR33384">
    <property type="entry name" value="EXPRESSED PROTEIN"/>
    <property type="match status" value="1"/>
</dbReference>
<evidence type="ECO:0000256" key="1">
    <source>
        <dbReference type="SAM" id="SignalP"/>
    </source>
</evidence>
<organism evidence="2 3">
    <name type="scientific">Spinacia oleracea</name>
    <name type="common">Spinach</name>
    <dbReference type="NCBI Taxonomy" id="3562"/>
    <lineage>
        <taxon>Eukaryota</taxon>
        <taxon>Viridiplantae</taxon>
        <taxon>Streptophyta</taxon>
        <taxon>Embryophyta</taxon>
        <taxon>Tracheophyta</taxon>
        <taxon>Spermatophyta</taxon>
        <taxon>Magnoliopsida</taxon>
        <taxon>eudicotyledons</taxon>
        <taxon>Gunneridae</taxon>
        <taxon>Pentapetalae</taxon>
        <taxon>Caryophyllales</taxon>
        <taxon>Chenopodiaceae</taxon>
        <taxon>Chenopodioideae</taxon>
        <taxon>Anserineae</taxon>
        <taxon>Spinacia</taxon>
    </lineage>
</organism>
<reference evidence="3" key="2">
    <citation type="submission" date="2025-08" db="UniProtKB">
        <authorList>
            <consortium name="RefSeq"/>
        </authorList>
    </citation>
    <scope>IDENTIFICATION</scope>
    <source>
        <tissue evidence="3">Leaf</tissue>
    </source>
</reference>
<keyword evidence="1" id="KW-0732">Signal</keyword>
<accession>A0A9R0IWZ3</accession>
<feature type="chain" id="PRO_5040387967" evidence="1">
    <location>
        <begin position="18"/>
        <end position="202"/>
    </location>
</feature>
<gene>
    <name evidence="3" type="primary">LOC110796423</name>
</gene>
<protein>
    <submittedName>
        <fullName evidence="3">Uncharacterized protein</fullName>
    </submittedName>
</protein>
<evidence type="ECO:0000313" key="3">
    <source>
        <dbReference type="RefSeq" id="XP_021857173.1"/>
    </source>
</evidence>
<dbReference type="RefSeq" id="XP_021857173.1">
    <property type="nucleotide sequence ID" value="XM_022001481.2"/>
</dbReference>
<reference evidence="2" key="1">
    <citation type="journal article" date="2021" name="Nat. Commun.">
        <title>Genomic analyses provide insights into spinach domestication and the genetic basis of agronomic traits.</title>
        <authorList>
            <person name="Cai X."/>
            <person name="Sun X."/>
            <person name="Xu C."/>
            <person name="Sun H."/>
            <person name="Wang X."/>
            <person name="Ge C."/>
            <person name="Zhang Z."/>
            <person name="Wang Q."/>
            <person name="Fei Z."/>
            <person name="Jiao C."/>
            <person name="Wang Q."/>
        </authorList>
    </citation>
    <scope>NUCLEOTIDE SEQUENCE [LARGE SCALE GENOMIC DNA]</scope>
    <source>
        <strain evidence="2">cv. Varoflay</strain>
    </source>
</reference>
<dbReference type="OrthoDB" id="902328at2759"/>
<proteinExistence type="predicted"/>
<feature type="signal peptide" evidence="1">
    <location>
        <begin position="1"/>
        <end position="17"/>
    </location>
</feature>